<accession>A0A103UGW5</accession>
<dbReference type="SMART" id="SM00829">
    <property type="entry name" value="PKS_ER"/>
    <property type="match status" value="1"/>
</dbReference>
<feature type="domain" description="Enoyl reductase (ER)" evidence="5">
    <location>
        <begin position="9"/>
        <end position="338"/>
    </location>
</feature>
<dbReference type="GO" id="GO:0008270">
    <property type="term" value="F:zinc ion binding"/>
    <property type="evidence" value="ECO:0007669"/>
    <property type="project" value="InterPro"/>
</dbReference>
<evidence type="ECO:0000256" key="2">
    <source>
        <dbReference type="ARBA" id="ARBA00022833"/>
    </source>
</evidence>
<comment type="caution">
    <text evidence="6">The sequence shown here is derived from an EMBL/GenBank/DDBJ whole genome shotgun (WGS) entry which is preliminary data.</text>
</comment>
<keyword evidence="3" id="KW-0560">Oxidoreductase</keyword>
<organism evidence="6 7">
    <name type="scientific">Burkholderia cepacia</name>
    <name type="common">Pseudomonas cepacia</name>
    <dbReference type="NCBI Taxonomy" id="292"/>
    <lineage>
        <taxon>Bacteria</taxon>
        <taxon>Pseudomonadati</taxon>
        <taxon>Pseudomonadota</taxon>
        <taxon>Betaproteobacteria</taxon>
        <taxon>Burkholderiales</taxon>
        <taxon>Burkholderiaceae</taxon>
        <taxon>Burkholderia</taxon>
        <taxon>Burkholderia cepacia complex</taxon>
    </lineage>
</organism>
<dbReference type="PANTHER" id="PTHR43401:SF2">
    <property type="entry name" value="L-THREONINE 3-DEHYDROGENASE"/>
    <property type="match status" value="1"/>
</dbReference>
<evidence type="ECO:0000256" key="3">
    <source>
        <dbReference type="ARBA" id="ARBA00023002"/>
    </source>
</evidence>
<dbReference type="Gene3D" id="3.40.50.720">
    <property type="entry name" value="NAD(P)-binding Rossmann-like Domain"/>
    <property type="match status" value="1"/>
</dbReference>
<dbReference type="Proteomes" id="UP000069001">
    <property type="component" value="Unassembled WGS sequence"/>
</dbReference>
<evidence type="ECO:0000256" key="1">
    <source>
        <dbReference type="ARBA" id="ARBA00022723"/>
    </source>
</evidence>
<dbReference type="PROSITE" id="PS00059">
    <property type="entry name" value="ADH_ZINC"/>
    <property type="match status" value="1"/>
</dbReference>
<dbReference type="SUPFAM" id="SSF50129">
    <property type="entry name" value="GroES-like"/>
    <property type="match status" value="1"/>
</dbReference>
<comment type="cofactor">
    <cofactor evidence="4">
        <name>Zn(2+)</name>
        <dbReference type="ChEBI" id="CHEBI:29105"/>
    </cofactor>
</comment>
<dbReference type="InterPro" id="IPR013149">
    <property type="entry name" value="ADH-like_C"/>
</dbReference>
<dbReference type="GO" id="GO:0016616">
    <property type="term" value="F:oxidoreductase activity, acting on the CH-OH group of donors, NAD or NADP as acceptor"/>
    <property type="evidence" value="ECO:0007669"/>
    <property type="project" value="UniProtKB-ARBA"/>
</dbReference>
<keyword evidence="1 4" id="KW-0479">Metal-binding</keyword>
<dbReference type="InterPro" id="IPR036291">
    <property type="entry name" value="NAD(P)-bd_dom_sf"/>
</dbReference>
<name>A0A103UGW5_BURCE</name>
<dbReference type="PANTHER" id="PTHR43401">
    <property type="entry name" value="L-THREONINE 3-DEHYDROGENASE"/>
    <property type="match status" value="1"/>
</dbReference>
<protein>
    <recommendedName>
        <fullName evidence="5">Enoyl reductase (ER) domain-containing protein</fullName>
    </recommendedName>
</protein>
<dbReference type="SUPFAM" id="SSF51735">
    <property type="entry name" value="NAD(P)-binding Rossmann-fold domains"/>
    <property type="match status" value="1"/>
</dbReference>
<evidence type="ECO:0000313" key="7">
    <source>
        <dbReference type="Proteomes" id="UP000069001"/>
    </source>
</evidence>
<dbReference type="InterPro" id="IPR050129">
    <property type="entry name" value="Zn_alcohol_dh"/>
</dbReference>
<proteinExistence type="inferred from homology"/>
<evidence type="ECO:0000256" key="4">
    <source>
        <dbReference type="RuleBase" id="RU361277"/>
    </source>
</evidence>
<dbReference type="AlphaFoldDB" id="A0A103UGW5"/>
<dbReference type="Gene3D" id="3.90.180.10">
    <property type="entry name" value="Medium-chain alcohol dehydrogenases, catalytic domain"/>
    <property type="match status" value="1"/>
</dbReference>
<dbReference type="Pfam" id="PF00107">
    <property type="entry name" value="ADH_zinc_N"/>
    <property type="match status" value="1"/>
</dbReference>
<dbReference type="InterPro" id="IPR013154">
    <property type="entry name" value="ADH-like_N"/>
</dbReference>
<keyword evidence="2 4" id="KW-0862">Zinc</keyword>
<dbReference type="InterPro" id="IPR011032">
    <property type="entry name" value="GroES-like_sf"/>
</dbReference>
<dbReference type="InterPro" id="IPR020843">
    <property type="entry name" value="ER"/>
</dbReference>
<evidence type="ECO:0000313" key="6">
    <source>
        <dbReference type="EMBL" id="KVK71977.1"/>
    </source>
</evidence>
<dbReference type="Pfam" id="PF08240">
    <property type="entry name" value="ADH_N"/>
    <property type="match status" value="1"/>
</dbReference>
<dbReference type="EMBL" id="LOYH01000109">
    <property type="protein sequence ID" value="KVK71977.1"/>
    <property type="molecule type" value="Genomic_DNA"/>
</dbReference>
<evidence type="ECO:0000259" key="5">
    <source>
        <dbReference type="SMART" id="SM00829"/>
    </source>
</evidence>
<gene>
    <name evidence="6" type="ORF">WS90_36085</name>
</gene>
<dbReference type="InterPro" id="IPR002328">
    <property type="entry name" value="ADH_Zn_CS"/>
</dbReference>
<sequence>MQKTAPAFGLEWRDVPSPTVEAPDDVIVEVAAAGVCGSDLHIYDWSGGYDFVTPAMPVTIGHEFAGVVVAGGRDAFRTLALGQRVVVIPSVECNACGHCMAGRPDDCQDRRGIGMLRDGAFAPFVKVPARNCLPLPDGFDLSIAALCEPLSIALSAVETGDLRVDDKVLVLGPGSIGQAIALLAEERGAQVVVAGYDDAQRLAGVRALGIERTVDLKYQSPRDAAALAGTDAFDIVIDAAGVQSAVDSGLTVLRASGVMVLCGIHANRVTFDGARFVRMRHQIRGTYRATRQTWRNVVDFAIANEARLAPLISHRLPLHEALQSFELAKSKVSGKVMLIP</sequence>
<comment type="similarity">
    <text evidence="4">Belongs to the zinc-containing alcohol dehydrogenase family.</text>
</comment>
<reference evidence="6 7" key="1">
    <citation type="submission" date="2015-11" db="EMBL/GenBank/DDBJ databases">
        <title>Expanding the genomic diversity of Burkholderia species for the development of highly accurate diagnostics.</title>
        <authorList>
            <person name="Sahl J."/>
            <person name="Keim P."/>
            <person name="Wagner D."/>
        </authorList>
    </citation>
    <scope>NUCLEOTIDE SEQUENCE [LARGE SCALE GENOMIC DNA]</scope>
    <source>
        <strain evidence="6 7">MSMB1302</strain>
    </source>
</reference>